<accession>A0A6C0L7W2</accession>
<dbReference type="AlphaFoldDB" id="A0A6C0L7W2"/>
<organism evidence="1">
    <name type="scientific">viral metagenome</name>
    <dbReference type="NCBI Taxonomy" id="1070528"/>
    <lineage>
        <taxon>unclassified sequences</taxon>
        <taxon>metagenomes</taxon>
        <taxon>organismal metagenomes</taxon>
    </lineage>
</organism>
<reference evidence="1" key="1">
    <citation type="journal article" date="2020" name="Nature">
        <title>Giant virus diversity and host interactions through global metagenomics.</title>
        <authorList>
            <person name="Schulz F."/>
            <person name="Roux S."/>
            <person name="Paez-Espino D."/>
            <person name="Jungbluth S."/>
            <person name="Walsh D.A."/>
            <person name="Denef V.J."/>
            <person name="McMahon K.D."/>
            <person name="Konstantinidis K.T."/>
            <person name="Eloe-Fadrosh E.A."/>
            <person name="Kyrpides N.C."/>
            <person name="Woyke T."/>
        </authorList>
    </citation>
    <scope>NUCLEOTIDE SEQUENCE</scope>
    <source>
        <strain evidence="1">GVMAG-M-3300027759-16</strain>
    </source>
</reference>
<proteinExistence type="predicted"/>
<evidence type="ECO:0000313" key="1">
    <source>
        <dbReference type="EMBL" id="QHU26215.1"/>
    </source>
</evidence>
<dbReference type="Pfam" id="PF19174">
    <property type="entry name" value="DUF5856"/>
    <property type="match status" value="1"/>
</dbReference>
<name>A0A6C0L7W2_9ZZZZ</name>
<protein>
    <submittedName>
        <fullName evidence="1">Uncharacterized protein</fullName>
    </submittedName>
</protein>
<sequence length="124" mass="14215">MSSTNIQFFFTLQTQLKLHHWQTTQFSTHKAIDEILKKVDGIIDEYVETYMGRYGRATITQGTSMIVLKNLSEKNVVKFVKGSLKYLEGEFVKGLKPDDTPLINLRDELAGAMQQLLYLFTLHG</sequence>
<dbReference type="InterPro" id="IPR043876">
    <property type="entry name" value="DUF5856"/>
</dbReference>
<dbReference type="EMBL" id="MN740437">
    <property type="protein sequence ID" value="QHU26215.1"/>
    <property type="molecule type" value="Genomic_DNA"/>
</dbReference>